<dbReference type="RefSeq" id="WP_078636175.1">
    <property type="nucleotide sequence ID" value="NZ_CM007717.1"/>
</dbReference>
<dbReference type="EMBL" id="CP050692">
    <property type="protein sequence ID" value="QIT47881.1"/>
    <property type="molecule type" value="Genomic_DNA"/>
</dbReference>
<dbReference type="EMBL" id="LHQL01000014">
    <property type="protein sequence ID" value="OOQ47554.1"/>
    <property type="molecule type" value="Genomic_DNA"/>
</dbReference>
<evidence type="ECO:0000313" key="3">
    <source>
        <dbReference type="Proteomes" id="UP000190306"/>
    </source>
</evidence>
<dbReference type="Proteomes" id="UP000190306">
    <property type="component" value="Chromosome"/>
</dbReference>
<evidence type="ECO:0000313" key="2">
    <source>
        <dbReference type="EMBL" id="QIT47881.1"/>
    </source>
</evidence>
<dbReference type="Proteomes" id="UP000502504">
    <property type="component" value="Chromosome"/>
</dbReference>
<sequence length="176" mass="20109">MTDTRPPLLLIDVDGPLNPYAAKPTRRPEGYLTHRMRPRGWDDPAVKPLRVWLDPSHGAALRALPYELVWATTWEAEANVWIGPQIGLPELPYIDWGPGARERTPTGVFWKTERIVEWAAGRPFAWVDDEVGDRDREFVTRRHPGPALLHHVDPRRGLLPYDFARLAAWAEALRDG</sequence>
<organism evidence="2 4">
    <name type="scientific">Streptomyces antibioticus</name>
    <dbReference type="NCBI Taxonomy" id="1890"/>
    <lineage>
        <taxon>Bacteria</taxon>
        <taxon>Bacillati</taxon>
        <taxon>Actinomycetota</taxon>
        <taxon>Actinomycetes</taxon>
        <taxon>Kitasatosporales</taxon>
        <taxon>Streptomycetaceae</taxon>
        <taxon>Streptomyces</taxon>
    </lineage>
</organism>
<gene>
    <name evidence="1" type="ORF">AFM16_33115</name>
    <name evidence="2" type="ORF">HCX60_33695</name>
</gene>
<evidence type="ECO:0000313" key="4">
    <source>
        <dbReference type="Proteomes" id="UP000502504"/>
    </source>
</evidence>
<keyword evidence="3" id="KW-1185">Reference proteome</keyword>
<proteinExistence type="predicted"/>
<name>A0AAE6YE27_STRAT</name>
<evidence type="ECO:0008006" key="5">
    <source>
        <dbReference type="Google" id="ProtNLM"/>
    </source>
</evidence>
<dbReference type="AlphaFoldDB" id="A0AAE6YE27"/>
<protein>
    <recommendedName>
        <fullName evidence="5">Secreted protein</fullName>
    </recommendedName>
</protein>
<accession>A0AAE6YE27</accession>
<reference evidence="1 3" key="1">
    <citation type="submission" date="2015-07" db="EMBL/GenBank/DDBJ databases">
        <title>Draft Genome Sequence of Streptomyces antibioticus, IMRU 3720 reveals insights in the evolution of actinomycin biosynthetic gene clusters in Streptomyces.</title>
        <authorList>
            <person name="Crnovcic I."/>
            <person name="Ruckert C."/>
            <person name="Kalinowksi J."/>
            <person name="Keller U."/>
        </authorList>
    </citation>
    <scope>NUCLEOTIDE SEQUENCE [LARGE SCALE GENOMIC DNA]</scope>
    <source>
        <strain evidence="1 3">DSM 41481</strain>
    </source>
</reference>
<evidence type="ECO:0000313" key="1">
    <source>
        <dbReference type="EMBL" id="OOQ47554.1"/>
    </source>
</evidence>
<reference evidence="2 4" key="2">
    <citation type="submission" date="2020-03" db="EMBL/GenBank/DDBJ databases">
        <title>Is there a link between lipid content and antibiotic production in Streptomyces?</title>
        <authorList>
            <person name="David M."/>
            <person name="Lejeune C."/>
            <person name="Abreu S."/>
            <person name="Thibessard A."/>
            <person name="Leblond P."/>
            <person name="Chaminade P."/>
            <person name="Virolle M.-J."/>
        </authorList>
    </citation>
    <scope>NUCLEOTIDE SEQUENCE [LARGE SCALE GENOMIC DNA]</scope>
    <source>
        <strain evidence="2 4">DSM 41481</strain>
    </source>
</reference>